<reference evidence="3" key="1">
    <citation type="submission" date="2021-10" db="EMBL/GenBank/DDBJ databases">
        <title>The diversity and Nitrogen Metabolism of Culturable Nitrate-Utilizing Bacteria Within the Oxygen Minimum Zone of the Changjiang (Yangtze River)Estuary.</title>
        <authorList>
            <person name="Zhang D."/>
            <person name="Zheng J."/>
            <person name="Liu S."/>
            <person name="He W."/>
        </authorList>
    </citation>
    <scope>NUCLEOTIDE SEQUENCE</scope>
    <source>
        <strain evidence="3">FXH-223</strain>
    </source>
</reference>
<feature type="domain" description="FecR protein" evidence="1">
    <location>
        <begin position="126"/>
        <end position="217"/>
    </location>
</feature>
<dbReference type="InterPro" id="IPR006860">
    <property type="entry name" value="FecR"/>
</dbReference>
<protein>
    <submittedName>
        <fullName evidence="3">DUF4880 domain-containing protein</fullName>
    </submittedName>
</protein>
<dbReference type="Proteomes" id="UP001108027">
    <property type="component" value="Unassembled WGS sequence"/>
</dbReference>
<gene>
    <name evidence="3" type="ORF">LL252_07340</name>
</gene>
<dbReference type="GO" id="GO:0016989">
    <property type="term" value="F:sigma factor antagonist activity"/>
    <property type="evidence" value="ECO:0007669"/>
    <property type="project" value="TreeGrafter"/>
</dbReference>
<organism evidence="3 4">
    <name type="scientific">Alloalcanivorax marinus</name>
    <dbReference type="NCBI Taxonomy" id="1177169"/>
    <lineage>
        <taxon>Bacteria</taxon>
        <taxon>Pseudomonadati</taxon>
        <taxon>Pseudomonadota</taxon>
        <taxon>Gammaproteobacteria</taxon>
        <taxon>Oceanospirillales</taxon>
        <taxon>Alcanivoracaceae</taxon>
        <taxon>Alloalcanivorax</taxon>
    </lineage>
</organism>
<dbReference type="Pfam" id="PF16220">
    <property type="entry name" value="DUF4880"/>
    <property type="match status" value="1"/>
</dbReference>
<sequence length="330" mass="36667">MNHPYDPGLMEEDRIQREAREWLILLESGRATAADGDAFRQWCARSPAHARAFSHCRRVWQGMGQAARADQQDAEQHHKVVPLTSRRPAGFSRRAFLGGAVAACAGWVALRSPLDLWPGADVLSADLWTATGEQRRVVLPHTATLELNTQTRIDLRKSGDTVTGLMLRAGETEVTTSTTNRQRFTVAAGRGRVEARHARFNVRFTDDRVQVTCLSGELTVAHGQDRARLQSAQQVVYNEERLTGVKAVDTDRVTAWRERLLVFDGTPLSAVVEEVNRYRPGRILLLDGHLGRTPVQAYLSLDRLQDFAALVREVHGATVRDLPGGVLIIS</sequence>
<dbReference type="EMBL" id="JAJGNA010000006">
    <property type="protein sequence ID" value="MCC4308384.1"/>
    <property type="molecule type" value="Genomic_DNA"/>
</dbReference>
<evidence type="ECO:0000313" key="3">
    <source>
        <dbReference type="EMBL" id="MCC4308384.1"/>
    </source>
</evidence>
<proteinExistence type="predicted"/>
<dbReference type="PANTHER" id="PTHR30273">
    <property type="entry name" value="PERIPLASMIC SIGNAL SENSOR AND SIGMA FACTOR ACTIVATOR FECR-RELATED"/>
    <property type="match status" value="1"/>
</dbReference>
<accession>A0A9Q3YM33</accession>
<dbReference type="InterPro" id="IPR032623">
    <property type="entry name" value="FecR_N"/>
</dbReference>
<dbReference type="PANTHER" id="PTHR30273:SF2">
    <property type="entry name" value="PROTEIN FECR"/>
    <property type="match status" value="1"/>
</dbReference>
<keyword evidence="4" id="KW-1185">Reference proteome</keyword>
<evidence type="ECO:0000259" key="1">
    <source>
        <dbReference type="Pfam" id="PF04773"/>
    </source>
</evidence>
<evidence type="ECO:0000313" key="4">
    <source>
        <dbReference type="Proteomes" id="UP001108027"/>
    </source>
</evidence>
<evidence type="ECO:0000259" key="2">
    <source>
        <dbReference type="Pfam" id="PF16220"/>
    </source>
</evidence>
<comment type="caution">
    <text evidence="3">The sequence shown here is derived from an EMBL/GenBank/DDBJ whole genome shotgun (WGS) entry which is preliminary data.</text>
</comment>
<dbReference type="Pfam" id="PF04773">
    <property type="entry name" value="FecR"/>
    <property type="match status" value="1"/>
</dbReference>
<dbReference type="Gene3D" id="2.60.120.1440">
    <property type="match status" value="1"/>
</dbReference>
<feature type="domain" description="FecR N-terminal" evidence="2">
    <location>
        <begin position="17"/>
        <end position="58"/>
    </location>
</feature>
<dbReference type="AlphaFoldDB" id="A0A9Q3YM33"/>
<dbReference type="InterPro" id="IPR012373">
    <property type="entry name" value="Ferrdict_sens_TM"/>
</dbReference>
<name>A0A9Q3YM33_9GAMM</name>
<dbReference type="PIRSF" id="PIRSF018266">
    <property type="entry name" value="FecR"/>
    <property type="match status" value="1"/>
</dbReference>
<dbReference type="RefSeq" id="WP_228233590.1">
    <property type="nucleotide sequence ID" value="NZ_JAJGNA010000006.1"/>
</dbReference>